<gene>
    <name evidence="1" type="ordered locus">AXY_08790</name>
</gene>
<evidence type="ECO:0000313" key="2">
    <source>
        <dbReference type="Proteomes" id="UP000006294"/>
    </source>
</evidence>
<protein>
    <submittedName>
        <fullName evidence="1">Uncharacterized protein</fullName>
    </submittedName>
</protein>
<name>K0J337_AMPXN</name>
<reference evidence="1 2" key="1">
    <citation type="submission" date="2011-01" db="EMBL/GenBank/DDBJ databases">
        <title>Whole genome sequence of Amphibacillus xylinus NBRC 15112.</title>
        <authorList>
            <person name="Nakazawa H."/>
            <person name="Katano Y."/>
            <person name="Nakamura S."/>
            <person name="Sasagawa M."/>
            <person name="Fukada J."/>
            <person name="Arai T."/>
            <person name="Sasakura N."/>
            <person name="Mochizuki D."/>
            <person name="Hosoyama A."/>
            <person name="Harada K."/>
            <person name="Horikawa H."/>
            <person name="Kato Y."/>
            <person name="Harada T."/>
            <person name="Sasaki K."/>
            <person name="Sekiguchi M."/>
            <person name="Hodoyama M."/>
            <person name="Nishiko R."/>
            <person name="Narita H."/>
            <person name="Hanamaki A."/>
            <person name="Hata C."/>
            <person name="Konno Y."/>
            <person name="Niimura Y."/>
            <person name="Yamazaki S."/>
            <person name="Fujita N."/>
        </authorList>
    </citation>
    <scope>NUCLEOTIDE SEQUENCE [LARGE SCALE GENOMIC DNA]</scope>
    <source>
        <strain evidence="2">ATCC 51415 / DSM 6626 / JCM 7361 / LMG 17667 / NBRC 15112 / Ep01</strain>
    </source>
</reference>
<proteinExistence type="predicted"/>
<evidence type="ECO:0000313" key="1">
    <source>
        <dbReference type="EMBL" id="BAM47011.1"/>
    </source>
</evidence>
<organism evidence="1 2">
    <name type="scientific">Amphibacillus xylanus (strain ATCC 51415 / DSM 6626 / JCM 7361 / LMG 17667 / NBRC 15112 / Ep01)</name>
    <dbReference type="NCBI Taxonomy" id="698758"/>
    <lineage>
        <taxon>Bacteria</taxon>
        <taxon>Bacillati</taxon>
        <taxon>Bacillota</taxon>
        <taxon>Bacilli</taxon>
        <taxon>Bacillales</taxon>
        <taxon>Bacillaceae</taxon>
        <taxon>Amphibacillus</taxon>
    </lineage>
</organism>
<sequence length="89" mass="10421">MRKKLGEICKTTFYDLVVEFDPNLSDEKMNEIIDCHFGDEDYIVSSQGRTLKAIWEIPADEAGYEVENSMFYVLKDGEYGTYSYQRRVD</sequence>
<dbReference type="AlphaFoldDB" id="K0J337"/>
<dbReference type="HOGENOM" id="CLU_2448143_0_0_9"/>
<dbReference type="Proteomes" id="UP000006294">
    <property type="component" value="Chromosome"/>
</dbReference>
<dbReference type="RefSeq" id="WP_015009616.1">
    <property type="nucleotide sequence ID" value="NC_018704.1"/>
</dbReference>
<dbReference type="STRING" id="698758.AXY_08790"/>
<accession>K0J337</accession>
<dbReference type="EMBL" id="AP012050">
    <property type="protein sequence ID" value="BAM47011.1"/>
    <property type="molecule type" value="Genomic_DNA"/>
</dbReference>
<keyword evidence="2" id="KW-1185">Reference proteome</keyword>
<dbReference type="KEGG" id="axl:AXY_08790"/>